<evidence type="ECO:0000256" key="3">
    <source>
        <dbReference type="ARBA" id="ARBA00022840"/>
    </source>
</evidence>
<dbReference type="EC" id="6.1.1.6" evidence="7"/>
<dbReference type="Proteomes" id="UP000018291">
    <property type="component" value="Unassembled WGS sequence"/>
</dbReference>
<comment type="caution">
    <text evidence="7">The sequence shown here is derived from an EMBL/GenBank/DDBJ whole genome shotgun (WGS) entry which is preliminary data.</text>
</comment>
<keyword evidence="2" id="KW-0547">Nucleotide-binding</keyword>
<dbReference type="HOGENOM" id="CLU_008255_6_0_11"/>
<keyword evidence="4" id="KW-0030">Aminoacyl-tRNA synthetase</keyword>
<organism evidence="7 8">
    <name type="scientific">Candidatus Neomicrothrix parvicella RN1</name>
    <dbReference type="NCBI Taxonomy" id="1229780"/>
    <lineage>
        <taxon>Bacteria</taxon>
        <taxon>Bacillati</taxon>
        <taxon>Actinomycetota</taxon>
        <taxon>Acidimicrobiia</taxon>
        <taxon>Acidimicrobiales</taxon>
        <taxon>Microthrixaceae</taxon>
        <taxon>Candidatus Neomicrothrix</taxon>
    </lineage>
</organism>
<evidence type="ECO:0000256" key="2">
    <source>
        <dbReference type="ARBA" id="ARBA00022741"/>
    </source>
</evidence>
<keyword evidence="3" id="KW-0067">ATP-binding</keyword>
<reference evidence="7 8" key="1">
    <citation type="journal article" date="2013" name="ISME J.">
        <title>Metabolic model for the filamentous 'Candidatus Microthrix parvicella' based on genomic and metagenomic analyses.</title>
        <authorList>
            <person name="Jon McIlroy S."/>
            <person name="Kristiansen R."/>
            <person name="Albertsen M."/>
            <person name="Michael Karst S."/>
            <person name="Rossetti S."/>
            <person name="Lund Nielsen J."/>
            <person name="Tandoi V."/>
            <person name="James Seviour R."/>
            <person name="Nielsen P.H."/>
        </authorList>
    </citation>
    <scope>NUCLEOTIDE SEQUENCE [LARGE SCALE GENOMIC DNA]</scope>
    <source>
        <strain evidence="7 8">RN1</strain>
    </source>
</reference>
<dbReference type="InterPro" id="IPR004364">
    <property type="entry name" value="Aa-tRNA-synt_II"/>
</dbReference>
<evidence type="ECO:0000313" key="7">
    <source>
        <dbReference type="EMBL" id="CCM63563.1"/>
    </source>
</evidence>
<dbReference type="GO" id="GO:0004824">
    <property type="term" value="F:lysine-tRNA ligase activity"/>
    <property type="evidence" value="ECO:0007669"/>
    <property type="project" value="UniProtKB-EC"/>
</dbReference>
<sequence>MHAFDAECRSLDLGTILGMPIDGPPDTSSDPDDESPGGAPGLIRERRLRLAKAARLRQLGYDPYPATSHRSHTSAEVLANFDALADEAATVTVTGRIRHVRNFGRLIFMELADQSGRIQLMVDQSCLTPADPAAAALGFAEVSDLVDRGDLVGATGPVTTTRKGERSVLVTSLRMLTKALRPHPHRMNDPGDRQRRRYVDINVNPQLRGRYERRARFWEAHRRFFAERGFLEMNIPVLEHTTGGADAKAFMTHMDTIDTDFYLRISQELYLKRLIGAGYERVYEIGPRFRNEGIGPEHLPEHVAMELYWAYADYRDAMDLVRELFGYVAQEVWGRQRFTIRGFDVNLDDDWTLIDYGQAVAERFNLDVFDTSIDEVTAALQHHDIGFAPETVNVNRGIDLLWKSIRATIGGPAFMVHEPTFLSPLAKVAANPLVTQRFHPVIGGSELGNGYSELNDPVEQLDRFREQQALRDSGDSEAQMLDIDFIEMLEYGMAPTAGYGHSERNFWFFEGVTAREGVPFPATRHFVNPLNRAIFPAIELESNIYRAHRLPRF</sequence>
<accession>R4YYT6</accession>
<evidence type="ECO:0000256" key="5">
    <source>
        <dbReference type="SAM" id="MobiDB-lite"/>
    </source>
</evidence>
<dbReference type="GO" id="GO:0005524">
    <property type="term" value="F:ATP binding"/>
    <property type="evidence" value="ECO:0007669"/>
    <property type="project" value="UniProtKB-KW"/>
</dbReference>
<dbReference type="GO" id="GO:0005829">
    <property type="term" value="C:cytosol"/>
    <property type="evidence" value="ECO:0007669"/>
    <property type="project" value="TreeGrafter"/>
</dbReference>
<dbReference type="EMBL" id="CANL01000018">
    <property type="protein sequence ID" value="CCM63563.1"/>
    <property type="molecule type" value="Genomic_DNA"/>
</dbReference>
<dbReference type="PRINTS" id="PR00982">
    <property type="entry name" value="TRNASYNTHLYS"/>
</dbReference>
<dbReference type="PROSITE" id="PS50862">
    <property type="entry name" value="AA_TRNA_LIGASE_II"/>
    <property type="match status" value="1"/>
</dbReference>
<dbReference type="PANTHER" id="PTHR42918">
    <property type="entry name" value="LYSYL-TRNA SYNTHETASE"/>
    <property type="match status" value="1"/>
</dbReference>
<dbReference type="InterPro" id="IPR045864">
    <property type="entry name" value="aa-tRNA-synth_II/BPL/LPL"/>
</dbReference>
<dbReference type="Pfam" id="PF00152">
    <property type="entry name" value="tRNA-synt_2"/>
    <property type="match status" value="1"/>
</dbReference>
<feature type="domain" description="Aminoacyl-transfer RNA synthetases class-II family profile" evidence="6">
    <location>
        <begin position="222"/>
        <end position="536"/>
    </location>
</feature>
<dbReference type="InterPro" id="IPR044136">
    <property type="entry name" value="Lys-tRNA-ligase_II_N"/>
</dbReference>
<name>R4YYT6_9ACTN</name>
<dbReference type="InterPro" id="IPR006195">
    <property type="entry name" value="aa-tRNA-synth_II"/>
</dbReference>
<gene>
    <name evidence="7" type="ORF">BN381_250056</name>
</gene>
<dbReference type="InterPro" id="IPR012340">
    <property type="entry name" value="NA-bd_OB-fold"/>
</dbReference>
<dbReference type="GO" id="GO:0006430">
    <property type="term" value="P:lysyl-tRNA aminoacylation"/>
    <property type="evidence" value="ECO:0007669"/>
    <property type="project" value="InterPro"/>
</dbReference>
<dbReference type="Gene3D" id="2.40.50.140">
    <property type="entry name" value="Nucleic acid-binding proteins"/>
    <property type="match status" value="1"/>
</dbReference>
<evidence type="ECO:0000256" key="4">
    <source>
        <dbReference type="ARBA" id="ARBA00023146"/>
    </source>
</evidence>
<evidence type="ECO:0000256" key="1">
    <source>
        <dbReference type="ARBA" id="ARBA00022598"/>
    </source>
</evidence>
<dbReference type="Pfam" id="PF01336">
    <property type="entry name" value="tRNA_anti-codon"/>
    <property type="match status" value="1"/>
</dbReference>
<evidence type="ECO:0000313" key="8">
    <source>
        <dbReference type="Proteomes" id="UP000018291"/>
    </source>
</evidence>
<proteinExistence type="predicted"/>
<protein>
    <submittedName>
        <fullName evidence="7">Putative Lysine--tRNA ligase</fullName>
        <ecNumber evidence="7">6.1.1.6</ecNumber>
    </submittedName>
</protein>
<dbReference type="STRING" id="1229780.BN381_250056"/>
<dbReference type="InterPro" id="IPR004365">
    <property type="entry name" value="NA-bd_OB_tRNA"/>
</dbReference>
<dbReference type="AlphaFoldDB" id="R4YYT6"/>
<keyword evidence="8" id="KW-1185">Reference proteome</keyword>
<dbReference type="Gene3D" id="3.30.930.10">
    <property type="entry name" value="Bira Bifunctional Protein, Domain 2"/>
    <property type="match status" value="1"/>
</dbReference>
<feature type="region of interest" description="Disordered" evidence="5">
    <location>
        <begin position="17"/>
        <end position="42"/>
    </location>
</feature>
<dbReference type="eggNOG" id="COG1190">
    <property type="taxonomic scope" value="Bacteria"/>
</dbReference>
<dbReference type="CDD" id="cd04322">
    <property type="entry name" value="LysRS_N"/>
    <property type="match status" value="1"/>
</dbReference>
<dbReference type="PANTHER" id="PTHR42918:SF15">
    <property type="entry name" value="LYSINE--TRNA LIGASE, CHLOROPLASTIC_MITOCHONDRIAL"/>
    <property type="match status" value="1"/>
</dbReference>
<dbReference type="SUPFAM" id="SSF50249">
    <property type="entry name" value="Nucleic acid-binding proteins"/>
    <property type="match status" value="1"/>
</dbReference>
<dbReference type="InterPro" id="IPR018149">
    <property type="entry name" value="Lys-tRNA-synth_II_C"/>
</dbReference>
<dbReference type="GO" id="GO:0000049">
    <property type="term" value="F:tRNA binding"/>
    <property type="evidence" value="ECO:0007669"/>
    <property type="project" value="TreeGrafter"/>
</dbReference>
<keyword evidence="1 7" id="KW-0436">Ligase</keyword>
<evidence type="ECO:0000259" key="6">
    <source>
        <dbReference type="PROSITE" id="PS50862"/>
    </source>
</evidence>
<dbReference type="SUPFAM" id="SSF55681">
    <property type="entry name" value="Class II aaRS and biotin synthetases"/>
    <property type="match status" value="1"/>
</dbReference>